<evidence type="ECO:0008006" key="3">
    <source>
        <dbReference type="Google" id="ProtNLM"/>
    </source>
</evidence>
<evidence type="ECO:0000313" key="1">
    <source>
        <dbReference type="EMBL" id="ADI73111.1"/>
    </source>
</evidence>
<dbReference type="Proteomes" id="UP000000391">
    <property type="component" value="Chromosome"/>
</dbReference>
<dbReference type="HOGENOM" id="CLU_056498_0_0_2"/>
<dbReference type="GeneID" id="9345791"/>
<dbReference type="CAZy" id="GT81">
    <property type="family name" value="Glycosyltransferase Family 81"/>
</dbReference>
<name>D7E689_METEZ</name>
<organism evidence="1 2">
    <name type="scientific">Methanohalobium evestigatum (strain ATCC BAA-1072 / DSM 3721 / NBRC 107634 / OCM 161 / Z-7303)</name>
    <dbReference type="NCBI Taxonomy" id="644295"/>
    <lineage>
        <taxon>Archaea</taxon>
        <taxon>Methanobacteriati</taxon>
        <taxon>Methanobacteriota</taxon>
        <taxon>Stenosarchaea group</taxon>
        <taxon>Methanomicrobia</taxon>
        <taxon>Methanosarcinales</taxon>
        <taxon>Methanosarcinaceae</taxon>
        <taxon>Methanohalobium</taxon>
    </lineage>
</organism>
<dbReference type="SUPFAM" id="SSF53448">
    <property type="entry name" value="Nucleotide-diphospho-sugar transferases"/>
    <property type="match status" value="1"/>
</dbReference>
<protein>
    <recommendedName>
        <fullName evidence="3">Glucosyl-3-phosphoglycerate synthase</fullName>
    </recommendedName>
</protein>
<accession>D7E689</accession>
<dbReference type="InterPro" id="IPR053677">
    <property type="entry name" value="GPGS-related"/>
</dbReference>
<dbReference type="NCBIfam" id="NF040724">
    <property type="entry name" value="GpgS_Meth"/>
    <property type="match status" value="1"/>
</dbReference>
<dbReference type="Gene3D" id="3.90.550.10">
    <property type="entry name" value="Spore Coat Polysaccharide Biosynthesis Protein SpsA, Chain A"/>
    <property type="match status" value="1"/>
</dbReference>
<keyword evidence="2" id="KW-1185">Reference proteome</keyword>
<dbReference type="AlphaFoldDB" id="D7E689"/>
<dbReference type="KEGG" id="mev:Metev_0180"/>
<dbReference type="InterPro" id="IPR029044">
    <property type="entry name" value="Nucleotide-diphossugar_trans"/>
</dbReference>
<dbReference type="EMBL" id="CP002069">
    <property type="protein sequence ID" value="ADI73111.1"/>
    <property type="molecule type" value="Genomic_DNA"/>
</dbReference>
<gene>
    <name evidence="1" type="ordered locus">Metev_0180</name>
</gene>
<sequence>MDFSQERITTIHDYSINGQNVTERINRLSLVRPGVVIIPMLYDEIKSDSLQLIVDQLNKSSYLKQITIALSAENSAQYREVLDFFGQLEIPHIVVWCNGPRIQNILEDMKEKELDITSFSGKGKDVWIAIGVASLYGYAIAFHDADIKTYDKYLPAKLLYPIIEPELDFFYNKGYYSRIDTESSQMFGRVHRLFVEPLIETVIKDIDRSSSLLNYLQSFRYPLSGEFAMTRDLAMNIRIPSDWGLELGLLGEVYRNTAMKRISQVDLGFYNHKHQSMGSDVSEGLSKMVNDIFTTFIRLLGENTNIQISVPFLHSISVRYKRFSQDLIRQYHADAIFNDLKYNRHQEEIYVDTFAKIIQQSKNDYFKDTSEVLLPDWKRALSAIPNLNKRFRNAALEDCIEHSKYNSVK</sequence>
<proteinExistence type="predicted"/>
<dbReference type="STRING" id="644295.Metev_0180"/>
<dbReference type="RefSeq" id="WP_013193679.1">
    <property type="nucleotide sequence ID" value="NC_014253.1"/>
</dbReference>
<reference evidence="1 2" key="1">
    <citation type="submission" date="2010-06" db="EMBL/GenBank/DDBJ databases">
        <title>Complete sequence chromosome of Methanohalobium evestigatum Z-7303.</title>
        <authorList>
            <consortium name="US DOE Joint Genome Institute"/>
            <person name="Lucas S."/>
            <person name="Copeland A."/>
            <person name="Lapidus A."/>
            <person name="Cheng J.-F."/>
            <person name="Bruce D."/>
            <person name="Goodwin L."/>
            <person name="Pitluck S."/>
            <person name="Saunders E."/>
            <person name="Detter J.C."/>
            <person name="Han C."/>
            <person name="Tapia R."/>
            <person name="Land M."/>
            <person name="Hauser L."/>
            <person name="Kyrpides N."/>
            <person name="Mikhailova N."/>
            <person name="Sieprawska-Lupa M."/>
            <person name="Whitman W.B."/>
            <person name="Anderson I."/>
            <person name="Woyke T."/>
        </authorList>
    </citation>
    <scope>NUCLEOTIDE SEQUENCE [LARGE SCALE GENOMIC DNA]</scope>
    <source>
        <strain evidence="2">ATCC BAA-1072 / DSM 3721 / NBRC 107634 / OCM 161 / Z-7303</strain>
    </source>
</reference>
<dbReference type="OrthoDB" id="123709at2157"/>
<evidence type="ECO:0000313" key="2">
    <source>
        <dbReference type="Proteomes" id="UP000000391"/>
    </source>
</evidence>